<dbReference type="Proteomes" id="UP001207408">
    <property type="component" value="Unassembled WGS sequence"/>
</dbReference>
<dbReference type="InterPro" id="IPR000757">
    <property type="entry name" value="Beta-glucanase-like"/>
</dbReference>
<dbReference type="Gene3D" id="2.60.40.10">
    <property type="entry name" value="Immunoglobulins"/>
    <property type="match status" value="1"/>
</dbReference>
<dbReference type="AlphaFoldDB" id="A0AAE3SKZ7"/>
<dbReference type="InterPro" id="IPR013320">
    <property type="entry name" value="ConA-like_dom_sf"/>
</dbReference>
<comment type="caution">
    <text evidence="4">The sequence shown here is derived from an EMBL/GenBank/DDBJ whole genome shotgun (WGS) entry which is preliminary data.</text>
</comment>
<evidence type="ECO:0000259" key="3">
    <source>
        <dbReference type="PROSITE" id="PS51762"/>
    </source>
</evidence>
<dbReference type="PROSITE" id="PS51257">
    <property type="entry name" value="PROKAR_LIPOPROTEIN"/>
    <property type="match status" value="1"/>
</dbReference>
<dbReference type="RefSeq" id="WP_301200795.1">
    <property type="nucleotide sequence ID" value="NZ_JAPDPI010000032.1"/>
</dbReference>
<dbReference type="InterPro" id="IPR050546">
    <property type="entry name" value="Glycosyl_Hydrlase_16"/>
</dbReference>
<comment type="similarity">
    <text evidence="1">Belongs to the glycosyl hydrolase 16 family.</text>
</comment>
<dbReference type="CDD" id="cd08023">
    <property type="entry name" value="GH16_laminarinase_like"/>
    <property type="match status" value="1"/>
</dbReference>
<dbReference type="EMBL" id="JAPDPI010000032">
    <property type="protein sequence ID" value="MCW3806904.1"/>
    <property type="molecule type" value="Genomic_DNA"/>
</dbReference>
<dbReference type="SUPFAM" id="SSF49299">
    <property type="entry name" value="PKD domain"/>
    <property type="match status" value="1"/>
</dbReference>
<dbReference type="Pfam" id="PF00722">
    <property type="entry name" value="Glyco_hydro_16"/>
    <property type="match status" value="1"/>
</dbReference>
<organism evidence="4 5">
    <name type="scientific">Plebeiibacterium marinum</name>
    <dbReference type="NCBI Taxonomy" id="2992111"/>
    <lineage>
        <taxon>Bacteria</taxon>
        <taxon>Pseudomonadati</taxon>
        <taxon>Bacteroidota</taxon>
        <taxon>Bacteroidia</taxon>
        <taxon>Marinilabiliales</taxon>
        <taxon>Marinilabiliaceae</taxon>
        <taxon>Plebeiibacterium</taxon>
    </lineage>
</organism>
<dbReference type="GO" id="GO:0004553">
    <property type="term" value="F:hydrolase activity, hydrolyzing O-glycosyl compounds"/>
    <property type="evidence" value="ECO:0007669"/>
    <property type="project" value="InterPro"/>
</dbReference>
<dbReference type="CDD" id="cd00146">
    <property type="entry name" value="PKD"/>
    <property type="match status" value="1"/>
</dbReference>
<dbReference type="GO" id="GO:0005975">
    <property type="term" value="P:carbohydrate metabolic process"/>
    <property type="evidence" value="ECO:0007669"/>
    <property type="project" value="InterPro"/>
</dbReference>
<gene>
    <name evidence="4" type="ORF">OM074_14800</name>
</gene>
<feature type="domain" description="GH16" evidence="3">
    <location>
        <begin position="296"/>
        <end position="549"/>
    </location>
</feature>
<reference evidence="4" key="1">
    <citation type="submission" date="2022-10" db="EMBL/GenBank/DDBJ databases">
        <authorList>
            <person name="Yu W.X."/>
        </authorList>
    </citation>
    <scope>NUCLEOTIDE SEQUENCE</scope>
    <source>
        <strain evidence="4">D04</strain>
    </source>
</reference>
<dbReference type="SUPFAM" id="SSF49899">
    <property type="entry name" value="Concanavalin A-like lectins/glucanases"/>
    <property type="match status" value="1"/>
</dbReference>
<dbReference type="Gene3D" id="2.60.120.200">
    <property type="match status" value="1"/>
</dbReference>
<evidence type="ECO:0000313" key="5">
    <source>
        <dbReference type="Proteomes" id="UP001207408"/>
    </source>
</evidence>
<evidence type="ECO:0000256" key="1">
    <source>
        <dbReference type="ARBA" id="ARBA00006865"/>
    </source>
</evidence>
<dbReference type="InterPro" id="IPR035986">
    <property type="entry name" value="PKD_dom_sf"/>
</dbReference>
<accession>A0AAE3SKZ7</accession>
<dbReference type="PROSITE" id="PS50093">
    <property type="entry name" value="PKD"/>
    <property type="match status" value="1"/>
</dbReference>
<protein>
    <submittedName>
        <fullName evidence="4">Family 16 glycosylhydrolase</fullName>
    </submittedName>
</protein>
<dbReference type="InterPro" id="IPR013783">
    <property type="entry name" value="Ig-like_fold"/>
</dbReference>
<proteinExistence type="inferred from homology"/>
<feature type="domain" description="PKD" evidence="2">
    <location>
        <begin position="65"/>
        <end position="123"/>
    </location>
</feature>
<dbReference type="InterPro" id="IPR000601">
    <property type="entry name" value="PKD_dom"/>
</dbReference>
<evidence type="ECO:0000313" key="4">
    <source>
        <dbReference type="EMBL" id="MCW3806904.1"/>
    </source>
</evidence>
<evidence type="ECO:0000259" key="2">
    <source>
        <dbReference type="PROSITE" id="PS50093"/>
    </source>
</evidence>
<dbReference type="PANTHER" id="PTHR10963">
    <property type="entry name" value="GLYCOSYL HYDROLASE-RELATED"/>
    <property type="match status" value="1"/>
</dbReference>
<keyword evidence="5" id="KW-1185">Reference proteome</keyword>
<sequence>MKTLKYIPIILFTCLALVFTGCEEEYSLGELKTPSNVSVTFEVVGVDDENPYGDGSGLVNFTATANDEITFNYIFGDGTNTGVSADGKITHQFSKNGVNTYTVTAVAVGTGGISSSASVQVEVYSSFSDEEALEFLTGGSSKTWYWAADQAGHVGLGPNSYDSEGYHTWAYWFNAAAYEKTCMYDAEFVFTKDAAGGITFEQSAGNAYIPGTYAGKIGVEGDNCYGDDVATTMYGVKNVTFAPANSIATEDGQYRGTSFTIKDGGFMCWYVGASTYEIIEVTDNILKVRIEEDGTYAWYHTFTSTKPGDESGNEELDVEYTNLLWADEFDTDGAPDATTWTYDLGATGWGNNEVQNYTNSLDNASVSDGILKITAKKDGSSYTSARLKTQGLREFTYGRVDVRAKLPEGGGTWPAIWMLGANFSTVGWPNCGEIDIMEGIGNTPGHVQCALHTPSSSGATVNMESTTVNDASSEFHVYSVNWSENQISFLIDDEIYYTYKPETKNSDTWPFDADQFIILNVAMGGTLGGDIDPAFVESAMEIDYVRVYQ</sequence>
<dbReference type="PANTHER" id="PTHR10963:SF55">
    <property type="entry name" value="GLYCOSIDE HYDROLASE FAMILY 16 PROTEIN"/>
    <property type="match status" value="1"/>
</dbReference>
<dbReference type="PROSITE" id="PS51762">
    <property type="entry name" value="GH16_2"/>
    <property type="match status" value="1"/>
</dbReference>
<name>A0AAE3SKZ7_9BACT</name>